<dbReference type="FunCoup" id="A0A482WFC3">
    <property type="interactions" value="1399"/>
</dbReference>
<dbReference type="CDD" id="cd11559">
    <property type="entry name" value="W2_eIF4G1_like"/>
    <property type="match status" value="1"/>
</dbReference>
<comment type="similarity">
    <text evidence="1">Belongs to the eukaryotic initiation factor 4G family.</text>
</comment>
<evidence type="ECO:0000256" key="1">
    <source>
        <dbReference type="ARBA" id="ARBA00005775"/>
    </source>
</evidence>
<dbReference type="PANTHER" id="PTHR23253">
    <property type="entry name" value="EUKARYOTIC TRANSLATION INITIATION FACTOR 4 GAMMA"/>
    <property type="match status" value="1"/>
</dbReference>
<proteinExistence type="inferred from homology"/>
<dbReference type="SMART" id="SM00515">
    <property type="entry name" value="eIF5C"/>
    <property type="match status" value="1"/>
</dbReference>
<evidence type="ECO:0000256" key="11">
    <source>
        <dbReference type="ARBA" id="ARBA00037759"/>
    </source>
</evidence>
<accession>A0A482WFC3</accession>
<dbReference type="SUPFAM" id="SSF48371">
    <property type="entry name" value="ARM repeat"/>
    <property type="match status" value="3"/>
</dbReference>
<evidence type="ECO:0000256" key="2">
    <source>
        <dbReference type="ARBA" id="ARBA00022481"/>
    </source>
</evidence>
<evidence type="ECO:0000313" key="17">
    <source>
        <dbReference type="EMBL" id="RZF32177.1"/>
    </source>
</evidence>
<comment type="subunit">
    <text evidence="13">Interacts with the serine/threonine protein kinases MKNK1 and MKNK2. Binds EIF4A and EIF3. Interacts with MIF4GD. Interacts with DAZAP2.</text>
</comment>
<keyword evidence="5" id="KW-0396">Initiation factor</keyword>
<dbReference type="PANTHER" id="PTHR23253:SF9">
    <property type="entry name" value="EUKARYOTIC TRANSLATION INITIATION FACTOR 4 GAMMA 2"/>
    <property type="match status" value="1"/>
</dbReference>
<dbReference type="GO" id="GO:0006417">
    <property type="term" value="P:regulation of translation"/>
    <property type="evidence" value="ECO:0007669"/>
    <property type="project" value="UniProtKB-KW"/>
</dbReference>
<feature type="compositionally biased region" description="Gly residues" evidence="14">
    <location>
        <begin position="349"/>
        <end position="358"/>
    </location>
</feature>
<keyword evidence="18" id="KW-1185">Reference proteome</keyword>
<dbReference type="InterPro" id="IPR003891">
    <property type="entry name" value="Initiation_fac_eIF4g_MI"/>
</dbReference>
<evidence type="ECO:0000256" key="14">
    <source>
        <dbReference type="SAM" id="MobiDB-lite"/>
    </source>
</evidence>
<name>A0A482WFC3_LAOST</name>
<dbReference type="InterPro" id="IPR003890">
    <property type="entry name" value="MIF4G-like_typ-3"/>
</dbReference>
<evidence type="ECO:0000256" key="10">
    <source>
        <dbReference type="ARBA" id="ARBA00022990"/>
    </source>
</evidence>
<gene>
    <name evidence="17" type="ORF">LSTR_LSTR004040</name>
</gene>
<dbReference type="AlphaFoldDB" id="A0A482WFC3"/>
<feature type="domain" description="MI" evidence="16">
    <location>
        <begin position="535"/>
        <end position="658"/>
    </location>
</feature>
<evidence type="ECO:0000256" key="9">
    <source>
        <dbReference type="ARBA" id="ARBA00022917"/>
    </source>
</evidence>
<sequence>MVHSLCTGDEFRSLSTKRRWIPPSTVRRDALTQENKNDLIFRKVRGILNKLTPEKFQKLSDDLLNTELNSSVILKGVILLIFDKALDEPKYSSMYAQLCKRLSEEAPNFEAPDSPCTFRLLLLNKCRAEFENRADAFADNGAHLSAEDEERRQIAKRKMLGNIKFIGELGKLEILSTSILHRCVQQLLDRRNRSKDMAEDLECLCQIMKTCGRLLDTEKGQRLMVQYFNRMNVLAQNTELPPRIRFMLRDIIDLRDDSWVPRKANNIEGPMPINQICDEEVGRGGGMYGGGGGGGGGYGGDRGGGGGGMGGGGRRGNDAFPHHQEIYRRQLKTRGDLDDMLIQSAPYGHSGGGGGGGSHHQMQHHDKFLSFNTNGYQSGGGGGGYRQSRHNQQPQQFYQQNRYNNNNNQHNNNNTNNSNSNKDNLAPRIKRMLHQQGNTNVEEISLRPAQNSMLFKTQQLKPQNHHHHHNQQQRIMSGGGGGGGGLLLSASESNNLLKPIPPIQSAKENSVLLIKQASIDKAKANKKDKGPSKEEIMKKITSMTDDMIKSGNVQDGVSAFKEHRVPERLVAEAINTILVHTLDKTDANRELAIKLVSALKKEGLVSETQFCDGFRSVVNAMAAKEATVAKVFSHVAAYGSHAVNARLVSLADIAEMVDGGSHYPLFMLILQNLHKTIDKAELVHMFNNSKINLLNTLPEADRTKERLSEILEDKNLTFLFPLLRIQSELWKQLQTDPNPTHLYKWIKENLDLVHHTDPGFVNALVTVIIKYITQELGIKEGNKRQEKETEMLVKFQPVLRPFINSIDLQVTAVYALQVFCFTLDFPKGMLLRWFVNFYEAEIVEEEAFLKWREDLSDAYPGKGKALFQVNQWLTWLETVSSEDEEEDENDGDA</sequence>
<feature type="compositionally biased region" description="Low complexity" evidence="14">
    <location>
        <begin position="391"/>
        <end position="424"/>
    </location>
</feature>
<dbReference type="SMART" id="SM00543">
    <property type="entry name" value="MIF4G"/>
    <property type="match status" value="1"/>
</dbReference>
<dbReference type="GO" id="GO:0016281">
    <property type="term" value="C:eukaryotic translation initiation factor 4F complex"/>
    <property type="evidence" value="ECO:0007669"/>
    <property type="project" value="TreeGrafter"/>
</dbReference>
<evidence type="ECO:0000256" key="7">
    <source>
        <dbReference type="ARBA" id="ARBA00022843"/>
    </source>
</evidence>
<evidence type="ECO:0000313" key="18">
    <source>
        <dbReference type="Proteomes" id="UP000291343"/>
    </source>
</evidence>
<evidence type="ECO:0000256" key="12">
    <source>
        <dbReference type="ARBA" id="ARBA00040449"/>
    </source>
</evidence>
<dbReference type="InterPro" id="IPR016024">
    <property type="entry name" value="ARM-type_fold"/>
</dbReference>
<evidence type="ECO:0000256" key="3">
    <source>
        <dbReference type="ARBA" id="ARBA00022491"/>
    </source>
</evidence>
<reference evidence="17 18" key="1">
    <citation type="journal article" date="2017" name="Gigascience">
        <title>Genome sequence of the small brown planthopper, Laodelphax striatellus.</title>
        <authorList>
            <person name="Zhu J."/>
            <person name="Jiang F."/>
            <person name="Wang X."/>
            <person name="Yang P."/>
            <person name="Bao Y."/>
            <person name="Zhao W."/>
            <person name="Wang W."/>
            <person name="Lu H."/>
            <person name="Wang Q."/>
            <person name="Cui N."/>
            <person name="Li J."/>
            <person name="Chen X."/>
            <person name="Luo L."/>
            <person name="Yu J."/>
            <person name="Kang L."/>
            <person name="Cui F."/>
        </authorList>
    </citation>
    <scope>NUCLEOTIDE SEQUENCE [LARGE SCALE GENOMIC DNA]</scope>
    <source>
        <strain evidence="17">Lst14</strain>
    </source>
</reference>
<comment type="function">
    <text evidence="11">Appears to play a role in the switch from cap-dependent to IRES-mediated translation during mitosis, apoptosis and viral infection. Cleaved by some caspases and viral proteases.</text>
</comment>
<keyword evidence="7" id="KW-0832">Ubl conjugation</keyword>
<feature type="domain" description="W2" evidence="15">
    <location>
        <begin position="700"/>
        <end position="886"/>
    </location>
</feature>
<dbReference type="InterPro" id="IPR003307">
    <property type="entry name" value="W2_domain"/>
</dbReference>
<dbReference type="OrthoDB" id="514777at2759"/>
<protein>
    <recommendedName>
        <fullName evidence="12">Eukaryotic translation initiation factor 4 gamma 2</fullName>
    </recommendedName>
</protein>
<dbReference type="Gene3D" id="1.25.40.180">
    <property type="match status" value="3"/>
</dbReference>
<dbReference type="Pfam" id="PF02854">
    <property type="entry name" value="MIF4G"/>
    <property type="match status" value="1"/>
</dbReference>
<evidence type="ECO:0000256" key="5">
    <source>
        <dbReference type="ARBA" id="ARBA00022540"/>
    </source>
</evidence>
<dbReference type="SMR" id="A0A482WFC3"/>
<evidence type="ECO:0000259" key="15">
    <source>
        <dbReference type="PROSITE" id="PS51363"/>
    </source>
</evidence>
<keyword evidence="8" id="KW-0810">Translation regulation</keyword>
<keyword evidence="3" id="KW-0678">Repressor</keyword>
<dbReference type="PROSITE" id="PS51363">
    <property type="entry name" value="W2"/>
    <property type="match status" value="1"/>
</dbReference>
<evidence type="ECO:0000256" key="13">
    <source>
        <dbReference type="ARBA" id="ARBA00046720"/>
    </source>
</evidence>
<organism evidence="17 18">
    <name type="scientific">Laodelphax striatellus</name>
    <name type="common">Small brown planthopper</name>
    <name type="synonym">Delphax striatella</name>
    <dbReference type="NCBI Taxonomy" id="195883"/>
    <lineage>
        <taxon>Eukaryota</taxon>
        <taxon>Metazoa</taxon>
        <taxon>Ecdysozoa</taxon>
        <taxon>Arthropoda</taxon>
        <taxon>Hexapoda</taxon>
        <taxon>Insecta</taxon>
        <taxon>Pterygota</taxon>
        <taxon>Neoptera</taxon>
        <taxon>Paraneoptera</taxon>
        <taxon>Hemiptera</taxon>
        <taxon>Auchenorrhyncha</taxon>
        <taxon>Fulgoroidea</taxon>
        <taxon>Delphacidae</taxon>
        <taxon>Criomorphinae</taxon>
        <taxon>Laodelphax</taxon>
    </lineage>
</organism>
<dbReference type="Proteomes" id="UP000291343">
    <property type="component" value="Unassembled WGS sequence"/>
</dbReference>
<dbReference type="Pfam" id="PF02020">
    <property type="entry name" value="W2"/>
    <property type="match status" value="1"/>
</dbReference>
<dbReference type="STRING" id="195883.A0A482WFC3"/>
<evidence type="ECO:0000259" key="16">
    <source>
        <dbReference type="PROSITE" id="PS51366"/>
    </source>
</evidence>
<dbReference type="FunFam" id="1.25.40.180:FF:000061">
    <property type="entry name" value="Eukaryotic translation initiation factor 4 gamma 2"/>
    <property type="match status" value="1"/>
</dbReference>
<evidence type="ECO:0000256" key="8">
    <source>
        <dbReference type="ARBA" id="ARBA00022845"/>
    </source>
</evidence>
<comment type="caution">
    <text evidence="17">The sequence shown here is derived from an EMBL/GenBank/DDBJ whole genome shotgun (WGS) entry which is preliminary data.</text>
</comment>
<dbReference type="EMBL" id="QKKF02037473">
    <property type="protein sequence ID" value="RZF32177.1"/>
    <property type="molecule type" value="Genomic_DNA"/>
</dbReference>
<dbReference type="PROSITE" id="PS51366">
    <property type="entry name" value="MI"/>
    <property type="match status" value="1"/>
</dbReference>
<evidence type="ECO:0000256" key="6">
    <source>
        <dbReference type="ARBA" id="ARBA00022553"/>
    </source>
</evidence>
<evidence type="ECO:0000256" key="4">
    <source>
        <dbReference type="ARBA" id="ARBA00022499"/>
    </source>
</evidence>
<keyword evidence="9" id="KW-0648">Protein biosynthesis</keyword>
<feature type="region of interest" description="Disordered" evidence="14">
    <location>
        <begin position="342"/>
        <end position="424"/>
    </location>
</feature>
<keyword evidence="10" id="KW-0007">Acetylation</keyword>
<keyword evidence="6" id="KW-0597">Phosphoprotein</keyword>
<dbReference type="GO" id="GO:0003743">
    <property type="term" value="F:translation initiation factor activity"/>
    <property type="evidence" value="ECO:0007669"/>
    <property type="project" value="UniProtKB-KW"/>
</dbReference>
<dbReference type="GO" id="GO:0003729">
    <property type="term" value="F:mRNA binding"/>
    <property type="evidence" value="ECO:0007669"/>
    <property type="project" value="TreeGrafter"/>
</dbReference>
<dbReference type="InParanoid" id="A0A482WFC3"/>
<keyword evidence="2" id="KW-0488">Methylation</keyword>
<keyword evidence="4" id="KW-1017">Isopeptide bond</keyword>